<name>A0A174Z0Y1_9FIRM</name>
<dbReference type="Proteomes" id="UP000095662">
    <property type="component" value="Unassembled WGS sequence"/>
</dbReference>
<evidence type="ECO:0000256" key="1">
    <source>
        <dbReference type="PROSITE-ProRule" id="PRU01076"/>
    </source>
</evidence>
<accession>A0A174Z0Y1</accession>
<reference evidence="4" key="2">
    <citation type="submission" date="2023-01" db="EMBL/GenBank/DDBJ databases">
        <title>Human gut microbiome strain richness.</title>
        <authorList>
            <person name="Chen-Liaw A."/>
        </authorList>
    </citation>
    <scope>NUCLEOTIDE SEQUENCE</scope>
    <source>
        <strain evidence="4">1001283st1_G1_1001283B150217_161031</strain>
    </source>
</reference>
<dbReference type="Gene3D" id="2.10.260.10">
    <property type="match status" value="1"/>
</dbReference>
<dbReference type="PANTHER" id="PTHR36432:SF1">
    <property type="entry name" value="STAGE V SPORULATION PROTEIN T"/>
    <property type="match status" value="1"/>
</dbReference>
<dbReference type="SUPFAM" id="SSF89447">
    <property type="entry name" value="AbrB/MazE/MraZ-like"/>
    <property type="match status" value="1"/>
</dbReference>
<evidence type="ECO:0000313" key="4">
    <source>
        <dbReference type="EMBL" id="MDB8002471.1"/>
    </source>
</evidence>
<dbReference type="STRING" id="39492.ERS852540_00189"/>
<dbReference type="InterPro" id="IPR052731">
    <property type="entry name" value="B_subtilis_Trans_State_Reg"/>
</dbReference>
<dbReference type="EMBL" id="JAQLXW010000001">
    <property type="protein sequence ID" value="MDB8002471.1"/>
    <property type="molecule type" value="Genomic_DNA"/>
</dbReference>
<gene>
    <name evidence="3" type="primary">spoVT</name>
    <name evidence="3" type="ORF">ERS852540_00189</name>
    <name evidence="4" type="ORF">PNE09_00165</name>
</gene>
<dbReference type="PROSITE" id="PS51740">
    <property type="entry name" value="SPOVT_ABRB"/>
    <property type="match status" value="1"/>
</dbReference>
<dbReference type="SMART" id="SM00966">
    <property type="entry name" value="SpoVT_AbrB"/>
    <property type="match status" value="1"/>
</dbReference>
<organism evidence="3 5">
    <name type="scientific">[Eubacterium] siraeum</name>
    <dbReference type="NCBI Taxonomy" id="39492"/>
    <lineage>
        <taxon>Bacteria</taxon>
        <taxon>Bacillati</taxon>
        <taxon>Bacillota</taxon>
        <taxon>Clostridia</taxon>
        <taxon>Eubacteriales</taxon>
        <taxon>Oscillospiraceae</taxon>
        <taxon>Oscillospiraceae incertae sedis</taxon>
    </lineage>
</organism>
<dbReference type="PANTHER" id="PTHR36432">
    <property type="match status" value="1"/>
</dbReference>
<dbReference type="GO" id="GO:0003677">
    <property type="term" value="F:DNA binding"/>
    <property type="evidence" value="ECO:0007669"/>
    <property type="project" value="UniProtKB-UniRule"/>
</dbReference>
<dbReference type="Proteomes" id="UP001210809">
    <property type="component" value="Unassembled WGS sequence"/>
</dbReference>
<evidence type="ECO:0000313" key="3">
    <source>
        <dbReference type="EMBL" id="CUQ81075.1"/>
    </source>
</evidence>
<dbReference type="InterPro" id="IPR007159">
    <property type="entry name" value="SpoVT-AbrB_dom"/>
</dbReference>
<protein>
    <submittedName>
        <fullName evidence="4">AbrB/MazE/SpoVT family DNA-binding domain-containing protein</fullName>
    </submittedName>
    <submittedName>
        <fullName evidence="3">Stage V sporulation protein T</fullName>
    </submittedName>
</protein>
<dbReference type="EMBL" id="CZBY01000001">
    <property type="protein sequence ID" value="CUQ81075.1"/>
    <property type="molecule type" value="Genomic_DNA"/>
</dbReference>
<reference evidence="3 5" key="1">
    <citation type="submission" date="2015-09" db="EMBL/GenBank/DDBJ databases">
        <authorList>
            <consortium name="Pathogen Informatics"/>
        </authorList>
    </citation>
    <scope>NUCLEOTIDE SEQUENCE [LARGE SCALE GENOMIC DNA]</scope>
    <source>
        <strain evidence="3 5">2789STDY5834928</strain>
    </source>
</reference>
<sequence length="196" mass="21629">MFAGSKTVSSERNDYIMKATGIVRRIDDLGRVVIPKEIRRTMRIREGTPLEIYTSVDGEVIFRKYSPVGEISGTADQYADVLYKVGGMPTVICDRDHVIAASGIQKKEVLERRVSSSLEDLIEQRKSLYRTADGVKMNPIEGVDRFAVACAPIMADGDVNGAVIMLSDKENSAVDEKTKALVEAAAMYFGKQMEDV</sequence>
<dbReference type="OrthoDB" id="9782993at2"/>
<dbReference type="AlphaFoldDB" id="A0A174Z0Y1"/>
<proteinExistence type="predicted"/>
<evidence type="ECO:0000259" key="2">
    <source>
        <dbReference type="PROSITE" id="PS51740"/>
    </source>
</evidence>
<dbReference type="InterPro" id="IPR029016">
    <property type="entry name" value="GAF-like_dom_sf"/>
</dbReference>
<evidence type="ECO:0000313" key="5">
    <source>
        <dbReference type="Proteomes" id="UP000095662"/>
    </source>
</evidence>
<keyword evidence="1 4" id="KW-0238">DNA-binding</keyword>
<dbReference type="InterPro" id="IPR037914">
    <property type="entry name" value="SpoVT-AbrB_sf"/>
</dbReference>
<feature type="domain" description="SpoVT-AbrB" evidence="2">
    <location>
        <begin position="21"/>
        <end position="67"/>
    </location>
</feature>
<dbReference type="Pfam" id="PF15714">
    <property type="entry name" value="SpoVT_C"/>
    <property type="match status" value="1"/>
</dbReference>
<dbReference type="Pfam" id="PF04014">
    <property type="entry name" value="MazE_antitoxin"/>
    <property type="match status" value="1"/>
</dbReference>
<dbReference type="Gene3D" id="3.30.450.40">
    <property type="match status" value="1"/>
</dbReference>
<dbReference type="NCBIfam" id="TIGR01439">
    <property type="entry name" value="lp_hng_hel_AbrB"/>
    <property type="match status" value="1"/>
</dbReference>